<dbReference type="PANTHER" id="PTHR33909">
    <property type="entry name" value="SEC TRANSLOCON ACCESSORY COMPLEX SUBUNIT YAJC"/>
    <property type="match status" value="1"/>
</dbReference>
<evidence type="ECO:0000256" key="4">
    <source>
        <dbReference type="ARBA" id="ARBA00022475"/>
    </source>
</evidence>
<comment type="subcellular location">
    <subcellularLocation>
        <location evidence="1">Cell membrane</location>
        <topology evidence="1">Single-pass membrane protein</topology>
    </subcellularLocation>
</comment>
<dbReference type="AlphaFoldDB" id="A0A1M4TR98"/>
<keyword evidence="4" id="KW-1003">Cell membrane</keyword>
<feature type="transmembrane region" description="Helical" evidence="11">
    <location>
        <begin position="6"/>
        <end position="23"/>
    </location>
</feature>
<dbReference type="Pfam" id="PF02699">
    <property type="entry name" value="YajC"/>
    <property type="match status" value="1"/>
</dbReference>
<dbReference type="SMART" id="SM01323">
    <property type="entry name" value="YajC"/>
    <property type="match status" value="1"/>
</dbReference>
<evidence type="ECO:0000313" key="13">
    <source>
        <dbReference type="Proteomes" id="UP000184476"/>
    </source>
</evidence>
<dbReference type="PRINTS" id="PR01853">
    <property type="entry name" value="YAJCTRNLCASE"/>
</dbReference>
<evidence type="ECO:0000313" key="12">
    <source>
        <dbReference type="EMBL" id="SHE47001.1"/>
    </source>
</evidence>
<protein>
    <submittedName>
        <fullName evidence="12">Preprotein translocase, YajC subunit</fullName>
    </submittedName>
</protein>
<evidence type="ECO:0000256" key="10">
    <source>
        <dbReference type="SAM" id="MobiDB-lite"/>
    </source>
</evidence>
<keyword evidence="13" id="KW-1185">Reference proteome</keyword>
<evidence type="ECO:0000256" key="5">
    <source>
        <dbReference type="ARBA" id="ARBA00022692"/>
    </source>
</evidence>
<evidence type="ECO:0000256" key="2">
    <source>
        <dbReference type="ARBA" id="ARBA00006742"/>
    </source>
</evidence>
<dbReference type="EMBL" id="FQVL01000001">
    <property type="protein sequence ID" value="SHE47001.1"/>
    <property type="molecule type" value="Genomic_DNA"/>
</dbReference>
<comment type="similarity">
    <text evidence="2">Belongs to the YajC family.</text>
</comment>
<dbReference type="GO" id="GO:0015031">
    <property type="term" value="P:protein transport"/>
    <property type="evidence" value="ECO:0007669"/>
    <property type="project" value="UniProtKB-KW"/>
</dbReference>
<dbReference type="Proteomes" id="UP000184476">
    <property type="component" value="Unassembled WGS sequence"/>
</dbReference>
<proteinExistence type="inferred from homology"/>
<keyword evidence="5 11" id="KW-0812">Transmembrane</keyword>
<keyword evidence="9 11" id="KW-0472">Membrane</keyword>
<accession>A0A1M4TR98</accession>
<evidence type="ECO:0000256" key="3">
    <source>
        <dbReference type="ARBA" id="ARBA00022448"/>
    </source>
</evidence>
<keyword evidence="6" id="KW-0653">Protein transport</keyword>
<feature type="region of interest" description="Disordered" evidence="10">
    <location>
        <begin position="87"/>
        <end position="147"/>
    </location>
</feature>
<dbReference type="NCBIfam" id="TIGR00739">
    <property type="entry name" value="yajC"/>
    <property type="match status" value="1"/>
</dbReference>
<keyword evidence="7 11" id="KW-1133">Transmembrane helix</keyword>
<feature type="compositionally biased region" description="Basic and acidic residues" evidence="10">
    <location>
        <begin position="87"/>
        <end position="126"/>
    </location>
</feature>
<keyword evidence="3" id="KW-0813">Transport</keyword>
<gene>
    <name evidence="12" type="ORF">SAMN05444392_101599</name>
</gene>
<dbReference type="GO" id="GO:0005886">
    <property type="term" value="C:plasma membrane"/>
    <property type="evidence" value="ECO:0007669"/>
    <property type="project" value="UniProtKB-SubCell"/>
</dbReference>
<evidence type="ECO:0000256" key="1">
    <source>
        <dbReference type="ARBA" id="ARBA00004162"/>
    </source>
</evidence>
<evidence type="ECO:0000256" key="11">
    <source>
        <dbReference type="SAM" id="Phobius"/>
    </source>
</evidence>
<evidence type="ECO:0000256" key="6">
    <source>
        <dbReference type="ARBA" id="ARBA00022927"/>
    </source>
</evidence>
<sequence>MKNQLLAILPMVLIFVVFYFLLIRPQNKKQKERVQMLSLLKKGDKVVTIGGLHGSIVDLNDERVTLKVNDHTRLTFERSAINSILRDPAKVEEKKAEEKEKKQEKPTEVKEINNSQEKTEEKKTEQAESSTEEVVKEETDKETAEKS</sequence>
<evidence type="ECO:0000256" key="9">
    <source>
        <dbReference type="ARBA" id="ARBA00023136"/>
    </source>
</evidence>
<name>A0A1M4TR98_9BACL</name>
<dbReference type="STRING" id="112248.SAMN05444392_101599"/>
<evidence type="ECO:0000256" key="7">
    <source>
        <dbReference type="ARBA" id="ARBA00022989"/>
    </source>
</evidence>
<dbReference type="OrthoDB" id="9800132at2"/>
<keyword evidence="8" id="KW-0811">Translocation</keyword>
<dbReference type="InterPro" id="IPR003849">
    <property type="entry name" value="Preprotein_translocase_YajC"/>
</dbReference>
<evidence type="ECO:0000256" key="8">
    <source>
        <dbReference type="ARBA" id="ARBA00023010"/>
    </source>
</evidence>
<dbReference type="PANTHER" id="PTHR33909:SF1">
    <property type="entry name" value="SEC TRANSLOCON ACCESSORY COMPLEX SUBUNIT YAJC"/>
    <property type="match status" value="1"/>
</dbReference>
<organism evidence="12 13">
    <name type="scientific">Seinonella peptonophila</name>
    <dbReference type="NCBI Taxonomy" id="112248"/>
    <lineage>
        <taxon>Bacteria</taxon>
        <taxon>Bacillati</taxon>
        <taxon>Bacillota</taxon>
        <taxon>Bacilli</taxon>
        <taxon>Bacillales</taxon>
        <taxon>Thermoactinomycetaceae</taxon>
        <taxon>Seinonella</taxon>
    </lineage>
</organism>
<feature type="compositionally biased region" description="Basic and acidic residues" evidence="10">
    <location>
        <begin position="133"/>
        <end position="147"/>
    </location>
</feature>
<reference evidence="12 13" key="1">
    <citation type="submission" date="2016-11" db="EMBL/GenBank/DDBJ databases">
        <authorList>
            <person name="Jaros S."/>
            <person name="Januszkiewicz K."/>
            <person name="Wedrychowicz H."/>
        </authorList>
    </citation>
    <scope>NUCLEOTIDE SEQUENCE [LARGE SCALE GENOMIC DNA]</scope>
    <source>
        <strain evidence="12 13">DSM 44666</strain>
    </source>
</reference>